<evidence type="ECO:0008006" key="4">
    <source>
        <dbReference type="Google" id="ProtNLM"/>
    </source>
</evidence>
<accession>A0A445JM12</accession>
<protein>
    <recommendedName>
        <fullName evidence="4">DDE Tnp4 domain-containing protein</fullName>
    </recommendedName>
</protein>
<feature type="compositionally biased region" description="Basic residues" evidence="1">
    <location>
        <begin position="162"/>
        <end position="171"/>
    </location>
</feature>
<organism evidence="2 3">
    <name type="scientific">Glycine soja</name>
    <name type="common">Wild soybean</name>
    <dbReference type="NCBI Taxonomy" id="3848"/>
    <lineage>
        <taxon>Eukaryota</taxon>
        <taxon>Viridiplantae</taxon>
        <taxon>Streptophyta</taxon>
        <taxon>Embryophyta</taxon>
        <taxon>Tracheophyta</taxon>
        <taxon>Spermatophyta</taxon>
        <taxon>Magnoliopsida</taxon>
        <taxon>eudicotyledons</taxon>
        <taxon>Gunneridae</taxon>
        <taxon>Pentapetalae</taxon>
        <taxon>rosids</taxon>
        <taxon>fabids</taxon>
        <taxon>Fabales</taxon>
        <taxon>Fabaceae</taxon>
        <taxon>Papilionoideae</taxon>
        <taxon>50 kb inversion clade</taxon>
        <taxon>NPAAA clade</taxon>
        <taxon>indigoferoid/millettioid clade</taxon>
        <taxon>Phaseoleae</taxon>
        <taxon>Glycine</taxon>
        <taxon>Glycine subgen. Soja</taxon>
    </lineage>
</organism>
<sequence length="171" mass="19240">MKVSKNYLNFQPCTLEGAEANKWRWFEEGSTGDSRVLQDALRRQNKLESPTGKYFLVDAGYTNGPRFLAPYRGTRYHLNEWIGNIPQSYKELFNLHHASARNAIERATGHGAETAMDVDEEMSRETNELEFMGLGATATIDLEEPSSSIKGERQGSTSSGTHSHKRKIGEK</sequence>
<comment type="caution">
    <text evidence="2">The sequence shown here is derived from an EMBL/GenBank/DDBJ whole genome shotgun (WGS) entry which is preliminary data.</text>
</comment>
<dbReference type="EMBL" id="QZWG01000008">
    <property type="protein sequence ID" value="RZB99454.1"/>
    <property type="molecule type" value="Genomic_DNA"/>
</dbReference>
<dbReference type="PANTHER" id="PTHR22930">
    <property type="match status" value="1"/>
</dbReference>
<evidence type="ECO:0000313" key="2">
    <source>
        <dbReference type="EMBL" id="RZB99454.1"/>
    </source>
</evidence>
<dbReference type="PANTHER" id="PTHR22930:SF281">
    <property type="entry name" value="NUCLEASE"/>
    <property type="match status" value="1"/>
</dbReference>
<dbReference type="AlphaFoldDB" id="A0A445JM12"/>
<reference evidence="2 3" key="1">
    <citation type="submission" date="2018-09" db="EMBL/GenBank/DDBJ databases">
        <title>A high-quality reference genome of wild soybean provides a powerful tool to mine soybean genomes.</title>
        <authorList>
            <person name="Xie M."/>
            <person name="Chung C.Y.L."/>
            <person name="Li M.-W."/>
            <person name="Wong F.-L."/>
            <person name="Chan T.-F."/>
            <person name="Lam H.-M."/>
        </authorList>
    </citation>
    <scope>NUCLEOTIDE SEQUENCE [LARGE SCALE GENOMIC DNA]</scope>
    <source>
        <strain evidence="3">cv. W05</strain>
        <tissue evidence="2">Hypocotyl of etiolated seedlings</tissue>
    </source>
</reference>
<feature type="region of interest" description="Disordered" evidence="1">
    <location>
        <begin position="136"/>
        <end position="171"/>
    </location>
</feature>
<dbReference type="InterPro" id="IPR045249">
    <property type="entry name" value="HARBI1-like"/>
</dbReference>
<dbReference type="Proteomes" id="UP000289340">
    <property type="component" value="Chromosome 8"/>
</dbReference>
<keyword evidence="3" id="KW-1185">Reference proteome</keyword>
<name>A0A445JM12_GLYSO</name>
<evidence type="ECO:0000313" key="3">
    <source>
        <dbReference type="Proteomes" id="UP000289340"/>
    </source>
</evidence>
<gene>
    <name evidence="2" type="ORF">D0Y65_022058</name>
</gene>
<feature type="compositionally biased region" description="Polar residues" evidence="1">
    <location>
        <begin position="145"/>
        <end position="161"/>
    </location>
</feature>
<proteinExistence type="predicted"/>
<evidence type="ECO:0000256" key="1">
    <source>
        <dbReference type="SAM" id="MobiDB-lite"/>
    </source>
</evidence>